<comment type="caution">
    <text evidence="4">The sequence shown here is derived from an EMBL/GenBank/DDBJ whole genome shotgun (WGS) entry which is preliminary data.</text>
</comment>
<gene>
    <name evidence="4" type="ORF">JJB09_05755</name>
</gene>
<dbReference type="GO" id="GO:0005975">
    <property type="term" value="P:carbohydrate metabolic process"/>
    <property type="evidence" value="ECO:0007669"/>
    <property type="project" value="InterPro"/>
</dbReference>
<dbReference type="PANTHER" id="PTHR42715">
    <property type="entry name" value="BETA-GLUCOSIDASE"/>
    <property type="match status" value="1"/>
</dbReference>
<dbReference type="Proteomes" id="UP000633219">
    <property type="component" value="Unassembled WGS sequence"/>
</dbReference>
<keyword evidence="5" id="KW-1185">Reference proteome</keyword>
<evidence type="ECO:0000256" key="2">
    <source>
        <dbReference type="ARBA" id="ARBA00022801"/>
    </source>
</evidence>
<dbReference type="PANTHER" id="PTHR42715:SF10">
    <property type="entry name" value="BETA-GLUCOSIDASE"/>
    <property type="match status" value="1"/>
</dbReference>
<protein>
    <submittedName>
        <fullName evidence="4">Glycoside hydrolase family 3 C-terminal domain-containing protein</fullName>
    </submittedName>
</protein>
<dbReference type="Gene3D" id="3.40.50.1700">
    <property type="entry name" value="Glycoside hydrolase family 3 C-terminal domain"/>
    <property type="match status" value="1"/>
</dbReference>
<dbReference type="AlphaFoldDB" id="A0A937CLD9"/>
<evidence type="ECO:0000313" key="5">
    <source>
        <dbReference type="Proteomes" id="UP000633219"/>
    </source>
</evidence>
<accession>A0A937CLD9</accession>
<dbReference type="Pfam" id="PF01915">
    <property type="entry name" value="Glyco_hydro_3_C"/>
    <property type="match status" value="1"/>
</dbReference>
<dbReference type="InterPro" id="IPR002772">
    <property type="entry name" value="Glyco_hydro_3_C"/>
</dbReference>
<name>A0A937CLD9_9HYPH</name>
<comment type="similarity">
    <text evidence="1">Belongs to the glycosyl hydrolase 3 family.</text>
</comment>
<sequence length="96" mass="10204">MIEAVANANPNTIAVLETGNPVSMPWRDKVKAVVQAWFPGQAGAKAIAEVLTGKVNPSGCRWSPFPPKLAIAVKLHSTYNNIEVPSFILTGAISFS</sequence>
<organism evidence="4 5">
    <name type="scientific">Rhizobium setariae</name>
    <dbReference type="NCBI Taxonomy" id="2801340"/>
    <lineage>
        <taxon>Bacteria</taxon>
        <taxon>Pseudomonadati</taxon>
        <taxon>Pseudomonadota</taxon>
        <taxon>Alphaproteobacteria</taxon>
        <taxon>Hyphomicrobiales</taxon>
        <taxon>Rhizobiaceae</taxon>
        <taxon>Rhizobium/Agrobacterium group</taxon>
        <taxon>Rhizobium</taxon>
    </lineage>
</organism>
<dbReference type="InterPro" id="IPR036881">
    <property type="entry name" value="Glyco_hydro_3_C_sf"/>
</dbReference>
<dbReference type="InterPro" id="IPR050288">
    <property type="entry name" value="Cellulose_deg_GH3"/>
</dbReference>
<evidence type="ECO:0000259" key="3">
    <source>
        <dbReference type="Pfam" id="PF01915"/>
    </source>
</evidence>
<feature type="domain" description="Glycoside hydrolase family 3 C-terminal" evidence="3">
    <location>
        <begin position="1"/>
        <end position="60"/>
    </location>
</feature>
<reference evidence="4" key="1">
    <citation type="submission" date="2021-01" db="EMBL/GenBank/DDBJ databases">
        <title>Rhizobium sp. strain KVB221 16S ribosomal RNA gene Genome sequencing and assembly.</title>
        <authorList>
            <person name="Kang M."/>
        </authorList>
    </citation>
    <scope>NUCLEOTIDE SEQUENCE</scope>
    <source>
        <strain evidence="4">KVB221</strain>
    </source>
</reference>
<dbReference type="GO" id="GO:0004553">
    <property type="term" value="F:hydrolase activity, hydrolyzing O-glycosyl compounds"/>
    <property type="evidence" value="ECO:0007669"/>
    <property type="project" value="InterPro"/>
</dbReference>
<evidence type="ECO:0000313" key="4">
    <source>
        <dbReference type="EMBL" id="MBL0371526.1"/>
    </source>
</evidence>
<keyword evidence="2 4" id="KW-0378">Hydrolase</keyword>
<evidence type="ECO:0000256" key="1">
    <source>
        <dbReference type="ARBA" id="ARBA00005336"/>
    </source>
</evidence>
<proteinExistence type="inferred from homology"/>
<dbReference type="EMBL" id="JAEQNC010000003">
    <property type="protein sequence ID" value="MBL0371526.1"/>
    <property type="molecule type" value="Genomic_DNA"/>
</dbReference>
<dbReference type="SUPFAM" id="SSF52279">
    <property type="entry name" value="Beta-D-glucan exohydrolase, C-terminal domain"/>
    <property type="match status" value="1"/>
</dbReference>